<feature type="transmembrane region" description="Helical" evidence="8">
    <location>
        <begin position="197"/>
        <end position="219"/>
    </location>
</feature>
<evidence type="ECO:0000256" key="6">
    <source>
        <dbReference type="ARBA" id="ARBA00023136"/>
    </source>
</evidence>
<dbReference type="AlphaFoldDB" id="A0A378HYF1"/>
<feature type="transmembrane region" description="Helical" evidence="8">
    <location>
        <begin position="299"/>
        <end position="323"/>
    </location>
</feature>
<evidence type="ECO:0000256" key="8">
    <source>
        <dbReference type="SAM" id="Phobius"/>
    </source>
</evidence>
<sequence length="428" mass="50547">MYYNAFKRGFPFFVILTYILLFYFLIRLDLRLDFISFYASATAYLKHSNPYKVLVSNFLPTNLVKLPINLNPPFFLELIEPLTKLSYRLATVIWFFILFISGLIGAYFSFKICVSPQTFKKNWFYLFIIYLGFYSTVISTTIVQVGSLLLFFIIGGYYFYLRKNDYLAGFLWGFIITLKIFPALLFFFALKQRRYRVLMVTIITCIITHLIPIITHGIHIYTLYFDMVHRVLWYGDLWNASFYGFLFRLLIDSADNHQSLWFVHAIYAVIFLILLIWYVKKIDRIQTNDHRSFCLTLVMMLFMSPLGWLYYFPLLIMPFAYLYETLCRQPTLNIHYANLGLISLLLLNFPLGYVPERDMPFIFFKLTVLSIYFYGLLILVYLLHKPLANKSTMAAFSTTRKNYLLFPAMLILSFGLLVPLVIFVAHLL</sequence>
<gene>
    <name evidence="9" type="ORF">NCTC13315_00318</name>
</gene>
<comment type="similarity">
    <text evidence="7">Belongs to the glycosyltransferase 87 family.</text>
</comment>
<keyword evidence="3" id="KW-0808">Transferase</keyword>
<evidence type="ECO:0000256" key="3">
    <source>
        <dbReference type="ARBA" id="ARBA00022679"/>
    </source>
</evidence>
<evidence type="ECO:0000313" key="10">
    <source>
        <dbReference type="Proteomes" id="UP000254968"/>
    </source>
</evidence>
<evidence type="ECO:0000256" key="7">
    <source>
        <dbReference type="ARBA" id="ARBA00024033"/>
    </source>
</evidence>
<reference evidence="9 10" key="1">
    <citation type="submission" date="2018-06" db="EMBL/GenBank/DDBJ databases">
        <authorList>
            <consortium name="Pathogen Informatics"/>
            <person name="Doyle S."/>
        </authorList>
    </citation>
    <scope>NUCLEOTIDE SEQUENCE [LARGE SCALE GENOMIC DNA]</scope>
    <source>
        <strain evidence="9 10">NCTC13315</strain>
    </source>
</reference>
<keyword evidence="4 8" id="KW-0812">Transmembrane</keyword>
<keyword evidence="6 8" id="KW-0472">Membrane</keyword>
<protein>
    <submittedName>
        <fullName evidence="9">Protein of uncharacterized function (DUF2029)</fullName>
    </submittedName>
</protein>
<keyword evidence="2" id="KW-1003">Cell membrane</keyword>
<dbReference type="GO" id="GO:0005886">
    <property type="term" value="C:plasma membrane"/>
    <property type="evidence" value="ECO:0007669"/>
    <property type="project" value="UniProtKB-SubCell"/>
</dbReference>
<evidence type="ECO:0000256" key="2">
    <source>
        <dbReference type="ARBA" id="ARBA00022475"/>
    </source>
</evidence>
<dbReference type="Proteomes" id="UP000254968">
    <property type="component" value="Unassembled WGS sequence"/>
</dbReference>
<dbReference type="GO" id="GO:0016758">
    <property type="term" value="F:hexosyltransferase activity"/>
    <property type="evidence" value="ECO:0007669"/>
    <property type="project" value="InterPro"/>
</dbReference>
<accession>A0A378HYF1</accession>
<feature type="transmembrane region" description="Helical" evidence="8">
    <location>
        <begin position="85"/>
        <end position="110"/>
    </location>
</feature>
<feature type="transmembrane region" description="Helical" evidence="8">
    <location>
        <begin position="361"/>
        <end position="383"/>
    </location>
</feature>
<name>A0A378HYF1_9GAMM</name>
<dbReference type="EMBL" id="UGNV01000001">
    <property type="protein sequence ID" value="STX27802.1"/>
    <property type="molecule type" value="Genomic_DNA"/>
</dbReference>
<feature type="transmembrane region" description="Helical" evidence="8">
    <location>
        <begin position="335"/>
        <end position="355"/>
    </location>
</feature>
<feature type="transmembrane region" description="Helical" evidence="8">
    <location>
        <begin position="9"/>
        <end position="26"/>
    </location>
</feature>
<proteinExistence type="inferred from homology"/>
<feature type="transmembrane region" description="Helical" evidence="8">
    <location>
        <begin position="166"/>
        <end position="190"/>
    </location>
</feature>
<keyword evidence="5 8" id="KW-1133">Transmembrane helix</keyword>
<keyword evidence="10" id="KW-1185">Reference proteome</keyword>
<evidence type="ECO:0000256" key="4">
    <source>
        <dbReference type="ARBA" id="ARBA00022692"/>
    </source>
</evidence>
<feature type="transmembrane region" description="Helical" evidence="8">
    <location>
        <begin position="404"/>
        <end position="427"/>
    </location>
</feature>
<evidence type="ECO:0000313" key="9">
    <source>
        <dbReference type="EMBL" id="STX27802.1"/>
    </source>
</evidence>
<organism evidence="9 10">
    <name type="scientific">Legionella beliardensis</name>
    <dbReference type="NCBI Taxonomy" id="91822"/>
    <lineage>
        <taxon>Bacteria</taxon>
        <taxon>Pseudomonadati</taxon>
        <taxon>Pseudomonadota</taxon>
        <taxon>Gammaproteobacteria</taxon>
        <taxon>Legionellales</taxon>
        <taxon>Legionellaceae</taxon>
        <taxon>Legionella</taxon>
    </lineage>
</organism>
<evidence type="ECO:0000256" key="5">
    <source>
        <dbReference type="ARBA" id="ARBA00022989"/>
    </source>
</evidence>
<dbReference type="Pfam" id="PF09594">
    <property type="entry name" value="GT87"/>
    <property type="match status" value="1"/>
</dbReference>
<feature type="transmembrane region" description="Helical" evidence="8">
    <location>
        <begin position="122"/>
        <end position="154"/>
    </location>
</feature>
<evidence type="ECO:0000256" key="1">
    <source>
        <dbReference type="ARBA" id="ARBA00004651"/>
    </source>
</evidence>
<feature type="transmembrane region" description="Helical" evidence="8">
    <location>
        <begin position="260"/>
        <end position="279"/>
    </location>
</feature>
<dbReference type="InterPro" id="IPR018584">
    <property type="entry name" value="GT87"/>
</dbReference>
<comment type="subcellular location">
    <subcellularLocation>
        <location evidence="1">Cell membrane</location>
        <topology evidence="1">Multi-pass membrane protein</topology>
    </subcellularLocation>
</comment>